<accession>A0ABY8CEI5</accession>
<dbReference type="GeneID" id="90590046"/>
<dbReference type="PANTHER" id="PTHR48079">
    <property type="entry name" value="PROTEIN YEEZ"/>
    <property type="match status" value="1"/>
</dbReference>
<dbReference type="Gene3D" id="3.40.50.720">
    <property type="entry name" value="NAD(P)-binding Rossmann-like Domain"/>
    <property type="match status" value="1"/>
</dbReference>
<evidence type="ECO:0000259" key="1">
    <source>
        <dbReference type="Pfam" id="PF01370"/>
    </source>
</evidence>
<dbReference type="Proteomes" id="UP001218034">
    <property type="component" value="Chromosome"/>
</dbReference>
<gene>
    <name evidence="2" type="ORF">SVXNc_0608</name>
</gene>
<dbReference type="EMBL" id="CP104395">
    <property type="protein sequence ID" value="WEL19624.1"/>
    <property type="molecule type" value="Genomic_DNA"/>
</dbReference>
<dbReference type="EC" id="1.1.1.388" evidence="2"/>
<reference evidence="2 3" key="1">
    <citation type="submission" date="2022-09" db="EMBL/GenBank/DDBJ databases">
        <title>Xylan utilization by haloarchaea-nanohaloarchaea associations.</title>
        <authorList>
            <person name="Yakimov M."/>
        </authorList>
    </citation>
    <scope>NUCLEOTIDE SEQUENCE [LARGE SCALE GENOMIC DNA]</scope>
    <source>
        <strain evidence="2 3">SVXNc</strain>
    </source>
</reference>
<dbReference type="InterPro" id="IPR036291">
    <property type="entry name" value="NAD(P)-bd_dom_sf"/>
</dbReference>
<keyword evidence="3" id="KW-1185">Reference proteome</keyword>
<dbReference type="InterPro" id="IPR051783">
    <property type="entry name" value="NAD(P)-dependent_oxidoreduct"/>
</dbReference>
<keyword evidence="2" id="KW-0560">Oxidoreductase</keyword>
<sequence length="263" mass="29125">MSKKILITGASGTVGTAAAKHLASEGHYVIGVSRSVDENCYSECHQLDLLDGKDLERLEDVLEDVDVVFHLAWNVGVENFDTGEKWPGNMEMYENVLNAAAKAEVSTFINGSSIHAGTGSIPAYTVEASLEDTPEPYRSSIDPETDFDLRKEEPEKLLSALEDDPDSPYGESKVETEHVLREKVEDGVFELGVSIRIGGVNPEDKNEIEGEPYYPSLYWSHADLGRTVERIADSKEKGYFQFYGVSDNPGRIFSIETVFHPEN</sequence>
<evidence type="ECO:0000313" key="3">
    <source>
        <dbReference type="Proteomes" id="UP001218034"/>
    </source>
</evidence>
<feature type="domain" description="NAD-dependent epimerase/dehydratase" evidence="1">
    <location>
        <begin position="5"/>
        <end position="143"/>
    </location>
</feature>
<dbReference type="PANTHER" id="PTHR48079:SF6">
    <property type="entry name" value="NAD(P)-BINDING DOMAIN-CONTAINING PROTEIN-RELATED"/>
    <property type="match status" value="1"/>
</dbReference>
<dbReference type="Pfam" id="PF01370">
    <property type="entry name" value="Epimerase"/>
    <property type="match status" value="1"/>
</dbReference>
<name>A0ABY8CEI5_9ARCH</name>
<dbReference type="InterPro" id="IPR001509">
    <property type="entry name" value="Epimerase_deHydtase"/>
</dbReference>
<protein>
    <submittedName>
        <fullName evidence="2">NAD dependent epimerase/dehydratase</fullName>
        <ecNumber evidence="2">1.1.1.388</ecNumber>
    </submittedName>
</protein>
<proteinExistence type="predicted"/>
<dbReference type="GO" id="GO:0016491">
    <property type="term" value="F:oxidoreductase activity"/>
    <property type="evidence" value="ECO:0007669"/>
    <property type="project" value="UniProtKB-KW"/>
</dbReference>
<dbReference type="SUPFAM" id="SSF51735">
    <property type="entry name" value="NAD(P)-binding Rossmann-fold domains"/>
    <property type="match status" value="1"/>
</dbReference>
<dbReference type="RefSeq" id="WP_347721462.1">
    <property type="nucleotide sequence ID" value="NZ_CP104395.1"/>
</dbReference>
<organism evidence="2 3">
    <name type="scientific">Candidatus Nanohalococcus occultus</name>
    <dbReference type="NCBI Taxonomy" id="2978047"/>
    <lineage>
        <taxon>Archaea</taxon>
        <taxon>Candidatus Nanohalarchaeota</taxon>
        <taxon>Candidatus Nanohalarchaeota incertae sedis</taxon>
        <taxon>Candidatus Nanohalococcus</taxon>
    </lineage>
</organism>
<evidence type="ECO:0000313" key="2">
    <source>
        <dbReference type="EMBL" id="WEL19624.1"/>
    </source>
</evidence>